<feature type="signal peptide" evidence="3">
    <location>
        <begin position="1"/>
        <end position="31"/>
    </location>
</feature>
<feature type="region of interest" description="Disordered" evidence="1">
    <location>
        <begin position="757"/>
        <end position="926"/>
    </location>
</feature>
<dbReference type="EMBL" id="FOEC01000005">
    <property type="protein sequence ID" value="SEO74055.1"/>
    <property type="molecule type" value="Genomic_DNA"/>
</dbReference>
<evidence type="ECO:0000256" key="1">
    <source>
        <dbReference type="SAM" id="MobiDB-lite"/>
    </source>
</evidence>
<evidence type="ECO:0000313" key="4">
    <source>
        <dbReference type="EMBL" id="SEO74055.1"/>
    </source>
</evidence>
<reference evidence="5" key="1">
    <citation type="submission" date="2016-10" db="EMBL/GenBank/DDBJ databases">
        <authorList>
            <person name="Varghese N."/>
        </authorList>
    </citation>
    <scope>NUCLEOTIDE SEQUENCE [LARGE SCALE GENOMIC DNA]</scope>
    <source>
        <strain evidence="5">DSM 21843</strain>
    </source>
</reference>
<keyword evidence="3" id="KW-0732">Signal</keyword>
<keyword evidence="2" id="KW-0812">Transmembrane</keyword>
<dbReference type="RefSeq" id="WP_066663341.1">
    <property type="nucleotide sequence ID" value="NZ_FOEC01000005.1"/>
</dbReference>
<evidence type="ECO:0000256" key="2">
    <source>
        <dbReference type="SAM" id="Phobius"/>
    </source>
</evidence>
<keyword evidence="2" id="KW-1133">Transmembrane helix</keyword>
<feature type="transmembrane region" description="Helical" evidence="2">
    <location>
        <begin position="932"/>
        <end position="952"/>
    </location>
</feature>
<feature type="region of interest" description="Disordered" evidence="1">
    <location>
        <begin position="68"/>
        <end position="145"/>
    </location>
</feature>
<accession>A0A1H8S5Z6</accession>
<protein>
    <recommendedName>
        <fullName evidence="6">Collagen triple helix repeat-containing protein</fullName>
    </recommendedName>
</protein>
<dbReference type="Proteomes" id="UP000182975">
    <property type="component" value="Unassembled WGS sequence"/>
</dbReference>
<evidence type="ECO:0008006" key="6">
    <source>
        <dbReference type="Google" id="ProtNLM"/>
    </source>
</evidence>
<feature type="compositionally biased region" description="Gly residues" evidence="1">
    <location>
        <begin position="775"/>
        <end position="855"/>
    </location>
</feature>
<feature type="chain" id="PRO_5039209715" description="Collagen triple helix repeat-containing protein" evidence="3">
    <location>
        <begin position="32"/>
        <end position="958"/>
    </location>
</feature>
<dbReference type="AlphaFoldDB" id="A0A1H8S5Z6"/>
<evidence type="ECO:0000313" key="5">
    <source>
        <dbReference type="Proteomes" id="UP000182975"/>
    </source>
</evidence>
<keyword evidence="2" id="KW-0472">Membrane</keyword>
<feature type="compositionally biased region" description="Polar residues" evidence="1">
    <location>
        <begin position="106"/>
        <end position="130"/>
    </location>
</feature>
<name>A0A1H8S5Z6_9ACTN</name>
<feature type="compositionally biased region" description="Polar residues" evidence="1">
    <location>
        <begin position="893"/>
        <end position="909"/>
    </location>
</feature>
<feature type="compositionally biased region" description="Polar residues" evidence="1">
    <location>
        <begin position="917"/>
        <end position="926"/>
    </location>
</feature>
<organism evidence="4 5">
    <name type="scientific">Denitrobacterium detoxificans</name>
    <dbReference type="NCBI Taxonomy" id="79604"/>
    <lineage>
        <taxon>Bacteria</taxon>
        <taxon>Bacillati</taxon>
        <taxon>Actinomycetota</taxon>
        <taxon>Coriobacteriia</taxon>
        <taxon>Eggerthellales</taxon>
        <taxon>Eggerthellaceae</taxon>
        <taxon>Denitrobacterium</taxon>
    </lineage>
</organism>
<gene>
    <name evidence="4" type="ORF">SAMN02910314_01044</name>
</gene>
<keyword evidence="5" id="KW-1185">Reference proteome</keyword>
<evidence type="ECO:0000256" key="3">
    <source>
        <dbReference type="SAM" id="SignalP"/>
    </source>
</evidence>
<proteinExistence type="predicted"/>
<sequence>MTSMTTQGMAPTKRALSFLAILSFTFCLAFAMGTTPAYADAENQGVNGDNASEVVVDVDQGQQAVADVSAAPIASSEDASMPAAGADIAPSSEEVTAPDAGGDTPASATPAVSQANKGGSADSANLSVADSTPYPGDDGTANVFVGLTPRTTDSYDASTSTLDPTTNAVHVYISSEVGKGVNLEVGVDYLRLGSSVYDARSGVYVTVPLPSEDTSEYTMRSFEQGLMYTWYLNSTPLGQGTYYSDPTTNPALSGGGIAGGSSLTEYGGVTIDDFMDTKSRLWRVDASRFADSTSFRFYRHLPYIYDTFTGTIKLLYPNTGESHFGGSDSYRNLISSAYFETPGERTIVVQFTYVQEYRSKNTVDENVGYVLYASNPVVFHISVAAASAGPANMIIVASDSTTGDFIELNSDDFIVDLQKDYLDMYSEQQQWGGTNYEWFPYAYCSSAANEYSVATTGLYKLTVTHVTNLFEKYVEYFALDSWQVSNSPYIKYINLVPHIPAAQYAVTFYMDDGVTIVPVSGTDENGNYITVDSRLYNEGTEAKVVWKPAHPTKAATEYAKYIFDEWKPVSAADGTPLETSGWSYDYVYTVTCDTNYIAVFRTIPLKNNAGQSIVYATGGLFSRDALPAGVLSYGLTSSPLTASEASNVISAHSDLMSADTVLGMVQVDLTQYNDDSGNTTTNVTEHEGLEGMKLKFNMAESGINAKDGDKLKILQIHKKDESSAEEIIEHKATVENGEVEIELNGKLSTFVFLMDDTATGGEGAEGGTTNPEGGNTSGEGGSGDQGGTTGEGGSGESGSGEGGGASGESGSGETGSGEGGSGESGTSGEGGSGESGSGEGGSGESGSQGEGGSTGGESTEPTDPTGESGEEPSGIPAVDSQTGVDKAYAQTADAATSGASEPAQSNVNSDAKAASAAGNTSVPATSDSVSPLALAFLALAELIAAIVLGICIRRRALS</sequence>